<dbReference type="SUPFAM" id="SSF50341">
    <property type="entry name" value="CheW-like"/>
    <property type="match status" value="1"/>
</dbReference>
<evidence type="ECO:0000313" key="2">
    <source>
        <dbReference type="EMBL" id="MBB6091383.1"/>
    </source>
</evidence>
<dbReference type="PROSITE" id="PS50851">
    <property type="entry name" value="CHEW"/>
    <property type="match status" value="1"/>
</dbReference>
<comment type="caution">
    <text evidence="2">The sequence shown here is derived from an EMBL/GenBank/DDBJ whole genome shotgun (WGS) entry which is preliminary data.</text>
</comment>
<organism evidence="2 3">
    <name type="scientific">Povalibacter uvarum</name>
    <dbReference type="NCBI Taxonomy" id="732238"/>
    <lineage>
        <taxon>Bacteria</taxon>
        <taxon>Pseudomonadati</taxon>
        <taxon>Pseudomonadota</taxon>
        <taxon>Gammaproteobacteria</taxon>
        <taxon>Steroidobacterales</taxon>
        <taxon>Steroidobacteraceae</taxon>
        <taxon>Povalibacter</taxon>
    </lineage>
</organism>
<feature type="domain" description="CheW-like" evidence="1">
    <location>
        <begin position="694"/>
        <end position="836"/>
    </location>
</feature>
<dbReference type="Gene3D" id="2.40.50.180">
    <property type="entry name" value="CheA-289, Domain 4"/>
    <property type="match status" value="1"/>
</dbReference>
<dbReference type="PANTHER" id="PTHR22617">
    <property type="entry name" value="CHEMOTAXIS SENSOR HISTIDINE KINASE-RELATED"/>
    <property type="match status" value="1"/>
</dbReference>
<dbReference type="GO" id="GO:0005829">
    <property type="term" value="C:cytosol"/>
    <property type="evidence" value="ECO:0007669"/>
    <property type="project" value="TreeGrafter"/>
</dbReference>
<dbReference type="GO" id="GO:0006935">
    <property type="term" value="P:chemotaxis"/>
    <property type="evidence" value="ECO:0007669"/>
    <property type="project" value="InterPro"/>
</dbReference>
<dbReference type="InterPro" id="IPR039315">
    <property type="entry name" value="CheW"/>
</dbReference>
<dbReference type="AlphaFoldDB" id="A0A841HFC0"/>
<keyword evidence="3" id="KW-1185">Reference proteome</keyword>
<sequence length="853" mass="93999">MSHAAARHMPSVEDYRERLANLQGSWDTLSLLSHLSGDATDMGGTREAFESLTGELVKHLAAETHRKVQLGLKARSQIAIDIIVRNLFERTADIGFLSTDDDLRQYLRLRQQTDLSDAAQSRALNQSRDRLRMRFREYVAKYSVYQDVILLSPDGEVLARLDDRTPITHTRDPLVAEAVTTRGAYVETYRHFDLLPDQERSLVYSFRVVDAGRTLGVLCLCFRFEDEVAGIFSQLREPTDWSIFTLLDAQGRVIASSDPWQVPLGAAMPTASEADGRMMRFGGREYLAATCRTQGFQGYMGPGWCGHAMIPVEHAFSRDDASAASEITPALLEQLRQSTTIFSDGLRRIPLQAERIQRELNRAVWNGNIRLAKRADATVHFARVLLWEIGNAGRRTQATFEQSINDLQVTVVSAILDDAQLLASLGADVLDRNLYERANDCRWWALNATLMEQLAGGAPDRDAITSILQHINSLYTVYHDILLFDSHRQVVAVSNTNHQRRVGQRLSDAWCGDTLALRSSQDFSVSTFAPSAFYADRPTLVYGAAVRGPTGRTVGGIGIVFDAQPQFDSILRDALPVTEGGSVLEGAISVFVDANLRVIAASSRYSHGDTLLLPREVLSKGDDQSAHIVAIDGMHYAVGARHTSGYREYRATSLWCLVLIPLGAATAHASKPRQFDRQSQQRRAGGTDLRNEQVIDIATFNSNGQWLGLLREQVVEAVDGVGLRPVPNTPAWHAGLLMYRDQPIPVVDLARLMDNASSTQGSDVVVVRAGNDAAIGLRVDDLADIPAIPVSRLLPMADAAQFAGAGVVDRAVRPERPDDPMLLIINLEQLLLLTRTLYGSSAKSVHKGDATKS</sequence>
<dbReference type="GO" id="GO:0007165">
    <property type="term" value="P:signal transduction"/>
    <property type="evidence" value="ECO:0007669"/>
    <property type="project" value="InterPro"/>
</dbReference>
<accession>A0A841HFC0</accession>
<dbReference type="InterPro" id="IPR002545">
    <property type="entry name" value="CheW-lke_dom"/>
</dbReference>
<dbReference type="Gene3D" id="2.30.30.40">
    <property type="entry name" value="SH3 Domains"/>
    <property type="match status" value="1"/>
</dbReference>
<dbReference type="RefSeq" id="WP_184329185.1">
    <property type="nucleotide sequence ID" value="NZ_JACHHZ010000001.1"/>
</dbReference>
<dbReference type="Proteomes" id="UP000588068">
    <property type="component" value="Unassembled WGS sequence"/>
</dbReference>
<evidence type="ECO:0000313" key="3">
    <source>
        <dbReference type="Proteomes" id="UP000588068"/>
    </source>
</evidence>
<dbReference type="InterPro" id="IPR036061">
    <property type="entry name" value="CheW-like_dom_sf"/>
</dbReference>
<dbReference type="Pfam" id="PF01584">
    <property type="entry name" value="CheW"/>
    <property type="match status" value="1"/>
</dbReference>
<reference evidence="2 3" key="1">
    <citation type="submission" date="2020-08" db="EMBL/GenBank/DDBJ databases">
        <title>Genomic Encyclopedia of Type Strains, Phase IV (KMG-IV): sequencing the most valuable type-strain genomes for metagenomic binning, comparative biology and taxonomic classification.</title>
        <authorList>
            <person name="Goeker M."/>
        </authorList>
    </citation>
    <scope>NUCLEOTIDE SEQUENCE [LARGE SCALE GENOMIC DNA]</scope>
    <source>
        <strain evidence="2 3">DSM 26723</strain>
    </source>
</reference>
<dbReference type="PANTHER" id="PTHR22617:SF23">
    <property type="entry name" value="CHEMOTAXIS PROTEIN CHEW"/>
    <property type="match status" value="1"/>
</dbReference>
<dbReference type="SMART" id="SM00260">
    <property type="entry name" value="CheW"/>
    <property type="match status" value="1"/>
</dbReference>
<gene>
    <name evidence="2" type="ORF">HNQ60_000229</name>
</gene>
<proteinExistence type="predicted"/>
<dbReference type="EMBL" id="JACHHZ010000001">
    <property type="protein sequence ID" value="MBB6091383.1"/>
    <property type="molecule type" value="Genomic_DNA"/>
</dbReference>
<name>A0A841HFC0_9GAMM</name>
<evidence type="ECO:0000259" key="1">
    <source>
        <dbReference type="PROSITE" id="PS50851"/>
    </source>
</evidence>
<protein>
    <submittedName>
        <fullName evidence="2">Chemotaxis signal transduction protein</fullName>
    </submittedName>
</protein>